<keyword evidence="1" id="KW-1133">Transmembrane helix</keyword>
<organism evidence="2 3">
    <name type="scientific">Methylobacterium planeticum</name>
    <dbReference type="NCBI Taxonomy" id="2615211"/>
    <lineage>
        <taxon>Bacteria</taxon>
        <taxon>Pseudomonadati</taxon>
        <taxon>Pseudomonadota</taxon>
        <taxon>Alphaproteobacteria</taxon>
        <taxon>Hyphomicrobiales</taxon>
        <taxon>Methylobacteriaceae</taxon>
        <taxon>Methylobacterium</taxon>
    </lineage>
</organism>
<evidence type="ECO:0000313" key="3">
    <source>
        <dbReference type="Proteomes" id="UP000441523"/>
    </source>
</evidence>
<dbReference type="EMBL" id="VZZJ01000003">
    <property type="protein sequence ID" value="KAB1075024.1"/>
    <property type="molecule type" value="Genomic_DNA"/>
</dbReference>
<sequence>MNTRNLITIVSMMVLVGTEVFAVAIAAGWALAGLLDLGDRVGHVLMGLFSLFAAWIMLQLWRRATSIEPLRSAPAPRR</sequence>
<reference evidence="2 3" key="1">
    <citation type="submission" date="2019-09" db="EMBL/GenBank/DDBJ databases">
        <title>YIM 132548 draft genome.</title>
        <authorList>
            <person name="Jiang L."/>
        </authorList>
    </citation>
    <scope>NUCLEOTIDE SEQUENCE [LARGE SCALE GENOMIC DNA]</scope>
    <source>
        <strain evidence="2 3">YIM 132548</strain>
    </source>
</reference>
<dbReference type="RefSeq" id="WP_150961896.1">
    <property type="nucleotide sequence ID" value="NZ_VZZJ01000003.1"/>
</dbReference>
<keyword evidence="1" id="KW-0812">Transmembrane</keyword>
<evidence type="ECO:0000256" key="1">
    <source>
        <dbReference type="SAM" id="Phobius"/>
    </source>
</evidence>
<name>A0A6N6MU58_9HYPH</name>
<dbReference type="Proteomes" id="UP000441523">
    <property type="component" value="Unassembled WGS sequence"/>
</dbReference>
<protein>
    <recommendedName>
        <fullName evidence="4">Signaling protein</fullName>
    </recommendedName>
</protein>
<evidence type="ECO:0000313" key="2">
    <source>
        <dbReference type="EMBL" id="KAB1075024.1"/>
    </source>
</evidence>
<keyword evidence="1" id="KW-0472">Membrane</keyword>
<feature type="transmembrane region" description="Helical" evidence="1">
    <location>
        <begin position="12"/>
        <end position="35"/>
    </location>
</feature>
<dbReference type="AlphaFoldDB" id="A0A6N6MU58"/>
<feature type="transmembrane region" description="Helical" evidence="1">
    <location>
        <begin position="41"/>
        <end position="61"/>
    </location>
</feature>
<proteinExistence type="predicted"/>
<comment type="caution">
    <text evidence="2">The sequence shown here is derived from an EMBL/GenBank/DDBJ whole genome shotgun (WGS) entry which is preliminary data.</text>
</comment>
<accession>A0A6N6MU58</accession>
<gene>
    <name evidence="2" type="ORF">F6X51_03780</name>
</gene>
<evidence type="ECO:0008006" key="4">
    <source>
        <dbReference type="Google" id="ProtNLM"/>
    </source>
</evidence>
<keyword evidence="3" id="KW-1185">Reference proteome</keyword>